<keyword evidence="1" id="KW-0812">Transmembrane</keyword>
<geneLocation type="mitochondrion" evidence="2"/>
<keyword evidence="2" id="KW-0496">Mitochondrion</keyword>
<feature type="transmembrane region" description="Helical" evidence="1">
    <location>
        <begin position="53"/>
        <end position="73"/>
    </location>
</feature>
<keyword evidence="1" id="KW-1133">Transmembrane helix</keyword>
<gene>
    <name evidence="2" type="primary">nad6</name>
</gene>
<feature type="transmembrane region" description="Helical" evidence="1">
    <location>
        <begin position="85"/>
        <end position="106"/>
    </location>
</feature>
<accession>A0A3S8V0T0</accession>
<evidence type="ECO:0000313" key="2">
    <source>
        <dbReference type="EMBL" id="AZL93280.1"/>
    </source>
</evidence>
<reference evidence="2" key="1">
    <citation type="journal article" date="2018" name="Mol. Phylogenet. Evol.">
        <title>Mitochondrial phylogenomics of the Hymenoptera.</title>
        <authorList>
            <person name="Tang P."/>
            <person name="Zhu J.C."/>
            <person name="Zheng B.Y."/>
            <person name="Wei S.J."/>
            <person name="Sharkey M."/>
            <person name="Chen X.X."/>
            <person name="Vogler A.P."/>
        </authorList>
    </citation>
    <scope>NUCLEOTIDE SEQUENCE</scope>
</reference>
<feature type="transmembrane region" description="Helical" evidence="1">
    <location>
        <begin position="28"/>
        <end position="47"/>
    </location>
</feature>
<organism evidence="2">
    <name type="scientific">Helorus sp. ZJUH_2016017</name>
    <dbReference type="NCBI Taxonomy" id="2491159"/>
    <lineage>
        <taxon>Eukaryota</taxon>
        <taxon>Metazoa</taxon>
        <taxon>Ecdysozoa</taxon>
        <taxon>Arthropoda</taxon>
        <taxon>Hexapoda</taxon>
        <taxon>Insecta</taxon>
        <taxon>Pterygota</taxon>
        <taxon>Neoptera</taxon>
        <taxon>Endopterygota</taxon>
        <taxon>Hymenoptera</taxon>
        <taxon>Apocrita</taxon>
        <taxon>Proctotrupomorpha</taxon>
        <taxon>Proctotrupoidea</taxon>
        <taxon>Heloridae</taxon>
        <taxon>Helorus</taxon>
    </lineage>
</organism>
<evidence type="ECO:0000256" key="1">
    <source>
        <dbReference type="SAM" id="Phobius"/>
    </source>
</evidence>
<feature type="transmembrane region" description="Helical" evidence="1">
    <location>
        <begin position="6"/>
        <end position="21"/>
    </location>
</feature>
<name>A0A3S8V0T0_9HYME</name>
<sequence>MKMTNILMFLIMLTLLMMISSKNKFNPMIILTILFNLNLICVYFISLTYDSHLYSFIFFLMMIGGMLIMFMYMNSFINYKKMNNFFNWMIKMNLKIILIILMFKFLTNSKIWMNMNLETIPLNFSTLFWKNSCKFKQIIYSYPSNKLILLTIFYLLYLMITVMYLCKYKNSSMRKINF</sequence>
<proteinExistence type="predicted"/>
<keyword evidence="1" id="KW-0472">Membrane</keyword>
<dbReference type="EMBL" id="MG923498">
    <property type="protein sequence ID" value="AZL93280.1"/>
    <property type="molecule type" value="Genomic_DNA"/>
</dbReference>
<dbReference type="AlphaFoldDB" id="A0A3S8V0T0"/>
<protein>
    <submittedName>
        <fullName evidence="2">NADH dehydrogenase subunit 6</fullName>
    </submittedName>
</protein>
<feature type="transmembrane region" description="Helical" evidence="1">
    <location>
        <begin position="147"/>
        <end position="166"/>
    </location>
</feature>